<dbReference type="Pfam" id="PF08426">
    <property type="entry name" value="ICE2"/>
    <property type="match status" value="1"/>
</dbReference>
<organism evidence="3 4">
    <name type="scientific">Lentinula raphanica</name>
    <dbReference type="NCBI Taxonomy" id="153919"/>
    <lineage>
        <taxon>Eukaryota</taxon>
        <taxon>Fungi</taxon>
        <taxon>Dikarya</taxon>
        <taxon>Basidiomycota</taxon>
        <taxon>Agaricomycotina</taxon>
        <taxon>Agaricomycetes</taxon>
        <taxon>Agaricomycetidae</taxon>
        <taxon>Agaricales</taxon>
        <taxon>Marasmiineae</taxon>
        <taxon>Omphalotaceae</taxon>
        <taxon>Lentinula</taxon>
    </lineage>
</organism>
<gene>
    <name evidence="3" type="ORF">F5878DRAFT_647996</name>
</gene>
<sequence>LSTLIVAQKLGQMGKRLIEQANSEVYQFTLLVAAAVAYVLSAYWCVVAYPAAAFSPLSSTFLGVALTALVFLKVEMSDESEGEDDDVDEDYTRLSSFLHRHSAIEEVDEDGTEDNGTAPTHTPQPHQDLTLPEQEGDDMEALTATAPSFPALAG</sequence>
<feature type="compositionally biased region" description="Polar residues" evidence="1">
    <location>
        <begin position="114"/>
        <end position="127"/>
    </location>
</feature>
<keyword evidence="2" id="KW-0812">Transmembrane</keyword>
<evidence type="ECO:0000313" key="4">
    <source>
        <dbReference type="Proteomes" id="UP001163846"/>
    </source>
</evidence>
<proteinExistence type="predicted"/>
<reference evidence="3" key="1">
    <citation type="submission" date="2022-08" db="EMBL/GenBank/DDBJ databases">
        <authorList>
            <consortium name="DOE Joint Genome Institute"/>
            <person name="Min B."/>
            <person name="Riley R."/>
            <person name="Sierra-Patev S."/>
            <person name="Naranjo-Ortiz M."/>
            <person name="Looney B."/>
            <person name="Konkel Z."/>
            <person name="Slot J.C."/>
            <person name="Sakamoto Y."/>
            <person name="Steenwyk J.L."/>
            <person name="Rokas A."/>
            <person name="Carro J."/>
            <person name="Camarero S."/>
            <person name="Ferreira P."/>
            <person name="Molpeceres G."/>
            <person name="Ruiz-Duenas F.J."/>
            <person name="Serrano A."/>
            <person name="Henrissat B."/>
            <person name="Drula E."/>
            <person name="Hughes K.W."/>
            <person name="Mata J.L."/>
            <person name="Ishikawa N.K."/>
            <person name="Vargas-Isla R."/>
            <person name="Ushijima S."/>
            <person name="Smith C.A."/>
            <person name="Ahrendt S."/>
            <person name="Andreopoulos W."/>
            <person name="He G."/>
            <person name="Labutti K."/>
            <person name="Lipzen A."/>
            <person name="Ng V."/>
            <person name="Sandor L."/>
            <person name="Barry K."/>
            <person name="Martinez A.T."/>
            <person name="Xiao Y."/>
            <person name="Gibbons J.G."/>
            <person name="Terashima K."/>
            <person name="Hibbett D.S."/>
            <person name="Grigoriev I.V."/>
        </authorList>
    </citation>
    <scope>NUCLEOTIDE SEQUENCE</scope>
    <source>
        <strain evidence="3">TFB9207</strain>
    </source>
</reference>
<feature type="non-terminal residue" evidence="3">
    <location>
        <position position="1"/>
    </location>
</feature>
<feature type="transmembrane region" description="Helical" evidence="2">
    <location>
        <begin position="50"/>
        <end position="72"/>
    </location>
</feature>
<dbReference type="AlphaFoldDB" id="A0AA38NV13"/>
<evidence type="ECO:0000256" key="2">
    <source>
        <dbReference type="SAM" id="Phobius"/>
    </source>
</evidence>
<accession>A0AA38NV13</accession>
<keyword evidence="2" id="KW-1133">Transmembrane helix</keyword>
<keyword evidence="4" id="KW-1185">Reference proteome</keyword>
<evidence type="ECO:0000256" key="1">
    <source>
        <dbReference type="SAM" id="MobiDB-lite"/>
    </source>
</evidence>
<name>A0AA38NV13_9AGAR</name>
<keyword evidence="2" id="KW-0472">Membrane</keyword>
<protein>
    <submittedName>
        <fullName evidence="3">Uncharacterized protein</fullName>
    </submittedName>
</protein>
<comment type="caution">
    <text evidence="3">The sequence shown here is derived from an EMBL/GenBank/DDBJ whole genome shotgun (WGS) entry which is preliminary data.</text>
</comment>
<dbReference type="InterPro" id="IPR013635">
    <property type="entry name" value="Ice2"/>
</dbReference>
<dbReference type="Proteomes" id="UP001163846">
    <property type="component" value="Unassembled WGS sequence"/>
</dbReference>
<dbReference type="EMBL" id="MU807884">
    <property type="protein sequence ID" value="KAJ3831043.1"/>
    <property type="molecule type" value="Genomic_DNA"/>
</dbReference>
<evidence type="ECO:0000313" key="3">
    <source>
        <dbReference type="EMBL" id="KAJ3831043.1"/>
    </source>
</evidence>
<feature type="transmembrane region" description="Helical" evidence="2">
    <location>
        <begin position="25"/>
        <end position="44"/>
    </location>
</feature>
<feature type="region of interest" description="Disordered" evidence="1">
    <location>
        <begin position="103"/>
        <end position="154"/>
    </location>
</feature>